<evidence type="ECO:0000313" key="2">
    <source>
        <dbReference type="EMBL" id="OGE39233.1"/>
    </source>
</evidence>
<evidence type="ECO:0000313" key="3">
    <source>
        <dbReference type="Proteomes" id="UP000176527"/>
    </source>
</evidence>
<reference evidence="2 3" key="1">
    <citation type="journal article" date="2016" name="Nat. Commun.">
        <title>Thousands of microbial genomes shed light on interconnected biogeochemical processes in an aquifer system.</title>
        <authorList>
            <person name="Anantharaman K."/>
            <person name="Brown C.T."/>
            <person name="Hug L.A."/>
            <person name="Sharon I."/>
            <person name="Castelle C.J."/>
            <person name="Probst A.J."/>
            <person name="Thomas B.C."/>
            <person name="Singh A."/>
            <person name="Wilkins M.J."/>
            <person name="Karaoz U."/>
            <person name="Brodie E.L."/>
            <person name="Williams K.H."/>
            <person name="Hubbard S.S."/>
            <person name="Banfield J.F."/>
        </authorList>
    </citation>
    <scope>NUCLEOTIDE SEQUENCE [LARGE SCALE GENOMIC DNA]</scope>
</reference>
<evidence type="ECO:0000259" key="1">
    <source>
        <dbReference type="Pfam" id="PF18931"/>
    </source>
</evidence>
<dbReference type="InterPro" id="IPR043735">
    <property type="entry name" value="DUF5680"/>
</dbReference>
<dbReference type="Proteomes" id="UP000176527">
    <property type="component" value="Unassembled WGS sequence"/>
</dbReference>
<gene>
    <name evidence="2" type="ORF">A3F00_04050</name>
</gene>
<dbReference type="AlphaFoldDB" id="A0A1F5KE63"/>
<sequence length="81" mass="9686">MRFKEKPVWASMYGGGMLNGKEELADKTFDFLKKAMSIDEEDFLSLRGPRELKDGEWRYKYDQDGDIFEFSGYEEIYYQMN</sequence>
<name>A0A1F5KE63_9BACT</name>
<proteinExistence type="predicted"/>
<organism evidence="2 3">
    <name type="scientific">Candidatus Daviesbacteria bacterium RIFCSPHIGHO2_12_FULL_37_11</name>
    <dbReference type="NCBI Taxonomy" id="1797777"/>
    <lineage>
        <taxon>Bacteria</taxon>
        <taxon>Candidatus Daviesiibacteriota</taxon>
    </lineage>
</organism>
<dbReference type="Pfam" id="PF18931">
    <property type="entry name" value="DUF5680"/>
    <property type="match status" value="1"/>
</dbReference>
<dbReference type="EMBL" id="MFDE01000003">
    <property type="protein sequence ID" value="OGE39233.1"/>
    <property type="molecule type" value="Genomic_DNA"/>
</dbReference>
<feature type="domain" description="DUF5680" evidence="1">
    <location>
        <begin position="4"/>
        <end position="79"/>
    </location>
</feature>
<comment type="caution">
    <text evidence="2">The sequence shown here is derived from an EMBL/GenBank/DDBJ whole genome shotgun (WGS) entry which is preliminary data.</text>
</comment>
<accession>A0A1F5KE63</accession>
<protein>
    <recommendedName>
        <fullName evidence="1">DUF5680 domain-containing protein</fullName>
    </recommendedName>
</protein>